<feature type="transmembrane region" description="Helical" evidence="9">
    <location>
        <begin position="471"/>
        <end position="492"/>
    </location>
</feature>
<dbReference type="InterPro" id="IPR054384">
    <property type="entry name" value="SecDF_P1_head"/>
</dbReference>
<dbReference type="InterPro" id="IPR022646">
    <property type="entry name" value="SecD/SecF_CS"/>
</dbReference>
<dbReference type="Gene3D" id="3.30.1360.200">
    <property type="match status" value="1"/>
</dbReference>
<dbReference type="EMBL" id="AP014608">
    <property type="protein sequence ID" value="BBA17449.1"/>
    <property type="molecule type" value="Genomic_DNA"/>
</dbReference>
<dbReference type="GO" id="GO:0015450">
    <property type="term" value="F:protein-transporting ATPase activity"/>
    <property type="evidence" value="ECO:0007669"/>
    <property type="project" value="InterPro"/>
</dbReference>
<protein>
    <recommendedName>
        <fullName evidence="9 10">Multifunctional fusion protein</fullName>
    </recommendedName>
    <domain>
        <recommendedName>
            <fullName evidence="9">Protein translocase subunit SecD</fullName>
        </recommendedName>
    </domain>
    <domain>
        <recommendedName>
            <fullName evidence="10">Protein-export membrane protein SecF</fullName>
        </recommendedName>
    </domain>
</protein>
<keyword evidence="8 9" id="KW-0472">Membrane</keyword>
<dbReference type="PANTHER" id="PTHR30081">
    <property type="entry name" value="PROTEIN-EXPORT MEMBRANE PROTEIN SEC"/>
    <property type="match status" value="1"/>
</dbReference>
<dbReference type="HAMAP" id="MF_01463_B">
    <property type="entry name" value="SecD_B"/>
    <property type="match status" value="1"/>
</dbReference>
<evidence type="ECO:0000256" key="6">
    <source>
        <dbReference type="ARBA" id="ARBA00022989"/>
    </source>
</evidence>
<evidence type="ECO:0000256" key="5">
    <source>
        <dbReference type="ARBA" id="ARBA00022927"/>
    </source>
</evidence>
<evidence type="ECO:0000256" key="8">
    <source>
        <dbReference type="ARBA" id="ARBA00023136"/>
    </source>
</evidence>
<dbReference type="PRINTS" id="PR01755">
    <property type="entry name" value="SECFTRNLCASE"/>
</dbReference>
<feature type="domain" description="Protein translocase subunit SecDF P1" evidence="12">
    <location>
        <begin position="150"/>
        <end position="201"/>
    </location>
</feature>
<feature type="transmembrane region" description="Helical" evidence="9">
    <location>
        <begin position="859"/>
        <end position="877"/>
    </location>
</feature>
<comment type="subunit">
    <text evidence="10">Forms a complex with SecD. Part of the essential Sec protein translocation apparatus which comprises SecA, SecYEG and auxiliary proteins SecDF. Other proteins may also be involved.</text>
</comment>
<feature type="transmembrane region" description="Helical" evidence="9">
    <location>
        <begin position="445"/>
        <end position="465"/>
    </location>
</feature>
<feature type="transmembrane region" description="Helical" evidence="9">
    <location>
        <begin position="513"/>
        <end position="542"/>
    </location>
</feature>
<evidence type="ECO:0000313" key="15">
    <source>
        <dbReference type="Proteomes" id="UP000263619"/>
    </source>
</evidence>
<evidence type="ECO:0000256" key="3">
    <source>
        <dbReference type="ARBA" id="ARBA00022475"/>
    </source>
</evidence>
<dbReference type="Gene3D" id="1.20.1640.10">
    <property type="entry name" value="Multidrug efflux transporter AcrB transmembrane domain"/>
    <property type="match status" value="2"/>
</dbReference>
<gene>
    <name evidence="14" type="primary">secDF</name>
    <name evidence="9" type="synonym">secD</name>
    <name evidence="10" type="synonym">secF</name>
    <name evidence="14" type="ORF">STAT_543</name>
</gene>
<evidence type="ECO:0000259" key="11">
    <source>
        <dbReference type="Pfam" id="PF02355"/>
    </source>
</evidence>
<reference evidence="14 15" key="1">
    <citation type="submission" date="2014-06" db="EMBL/GenBank/DDBJ databases">
        <title>Genome sequence of the intracellular symbiont Blattabacterium cuenoti, strain STAT from the wood feeding cockroach Salganea taiwanensis taiwanensis.</title>
        <authorList>
            <person name="Kinjo Y."/>
            <person name="Ohkuma M."/>
            <person name="Tokuda G."/>
        </authorList>
    </citation>
    <scope>NUCLEOTIDE SEQUENCE [LARGE SCALE GENOMIC DNA]</scope>
    <source>
        <strain evidence="14 15">STAT</strain>
    </source>
</reference>
<proteinExistence type="inferred from homology"/>
<dbReference type="NCBIfam" id="TIGR01129">
    <property type="entry name" value="secD"/>
    <property type="match status" value="1"/>
</dbReference>
<comment type="function">
    <text evidence="9">Part of the Sec protein translocase complex. Interacts with the SecYEG preprotein conducting channel. SecDF uses the proton motive force (PMF) to complete protein translocation after the ATP-dependent function of SecA.</text>
</comment>
<dbReference type="GO" id="GO:0005886">
    <property type="term" value="C:plasma membrane"/>
    <property type="evidence" value="ECO:0007669"/>
    <property type="project" value="UniProtKB-SubCell"/>
</dbReference>
<dbReference type="PANTHER" id="PTHR30081:SF1">
    <property type="entry name" value="PROTEIN TRANSLOCASE SUBUNIT SECD"/>
    <property type="match status" value="1"/>
</dbReference>
<dbReference type="RefSeq" id="WP_119305705.1">
    <property type="nucleotide sequence ID" value="NZ_AP014608.1"/>
</dbReference>
<dbReference type="GO" id="GO:0043952">
    <property type="term" value="P:protein transport by the Sec complex"/>
    <property type="evidence" value="ECO:0007669"/>
    <property type="project" value="UniProtKB-UniRule"/>
</dbReference>
<evidence type="ECO:0000256" key="7">
    <source>
        <dbReference type="ARBA" id="ARBA00023010"/>
    </source>
</evidence>
<feature type="transmembrane region" description="Helical" evidence="9">
    <location>
        <begin position="771"/>
        <end position="793"/>
    </location>
</feature>
<feature type="domain" description="SecDF P1 head subdomain" evidence="13">
    <location>
        <begin position="304"/>
        <end position="398"/>
    </location>
</feature>
<feature type="transmembrane region" description="Helical" evidence="9">
    <location>
        <begin position="805"/>
        <end position="825"/>
    </location>
</feature>
<feature type="domain" description="Protein export membrane protein SecD/SecF C-terminal" evidence="11">
    <location>
        <begin position="724"/>
        <end position="905"/>
    </location>
</feature>
<evidence type="ECO:0000256" key="10">
    <source>
        <dbReference type="HAMAP-Rule" id="MF_01464"/>
    </source>
</evidence>
<feature type="transmembrane region" description="Helical" evidence="9">
    <location>
        <begin position="747"/>
        <end position="764"/>
    </location>
</feature>
<evidence type="ECO:0000313" key="14">
    <source>
        <dbReference type="EMBL" id="BBA17449.1"/>
    </source>
</evidence>
<keyword evidence="5 9" id="KW-0653">Protein transport</keyword>
<dbReference type="OrthoDB" id="9805019at2"/>
<dbReference type="Pfam" id="PF02355">
    <property type="entry name" value="SecD_SecF_C"/>
    <property type="match status" value="2"/>
</dbReference>
<comment type="subcellular location">
    <subcellularLocation>
        <location evidence="1 9">Cell membrane</location>
        <topology evidence="1 9">Multi-pass membrane protein</topology>
    </subcellularLocation>
</comment>
<dbReference type="Pfam" id="PF07549">
    <property type="entry name" value="Sec_GG"/>
    <property type="match status" value="2"/>
</dbReference>
<dbReference type="NCBIfam" id="TIGR00916">
    <property type="entry name" value="2A0604s01"/>
    <property type="match status" value="1"/>
</dbReference>
<dbReference type="GO" id="GO:0065002">
    <property type="term" value="P:intracellular protein transmembrane transport"/>
    <property type="evidence" value="ECO:0007669"/>
    <property type="project" value="UniProtKB-UniRule"/>
</dbReference>
<keyword evidence="4 9" id="KW-0812">Transmembrane</keyword>
<feature type="transmembrane region" description="Helical" evidence="9">
    <location>
        <begin position="606"/>
        <end position="624"/>
    </location>
</feature>
<comment type="similarity">
    <text evidence="9">Belongs to the SecD/SecF family. SecD subfamily.</text>
</comment>
<evidence type="ECO:0000259" key="13">
    <source>
        <dbReference type="Pfam" id="PF22599"/>
    </source>
</evidence>
<feature type="transmembrane region" description="Helical" evidence="9">
    <location>
        <begin position="548"/>
        <end position="571"/>
    </location>
</feature>
<dbReference type="AlphaFoldDB" id="A0A224AKV1"/>
<dbReference type="GO" id="GO:0006605">
    <property type="term" value="P:protein targeting"/>
    <property type="evidence" value="ECO:0007669"/>
    <property type="project" value="UniProtKB-UniRule"/>
</dbReference>
<dbReference type="InterPro" id="IPR048631">
    <property type="entry name" value="SecD_1st"/>
</dbReference>
<evidence type="ECO:0000259" key="12">
    <source>
        <dbReference type="Pfam" id="PF21760"/>
    </source>
</evidence>
<name>A0A224AKV1_9FLAO</name>
<comment type="caution">
    <text evidence="9">Lacks conserved residue(s) required for the propagation of feature annotation.</text>
</comment>
<dbReference type="InterPro" id="IPR022645">
    <property type="entry name" value="SecD/SecF_bac"/>
</dbReference>
<evidence type="ECO:0000256" key="1">
    <source>
        <dbReference type="ARBA" id="ARBA00004651"/>
    </source>
</evidence>
<dbReference type="InterPro" id="IPR048634">
    <property type="entry name" value="SecD_SecF_C"/>
</dbReference>
<dbReference type="InterPro" id="IPR005791">
    <property type="entry name" value="SecD"/>
</dbReference>
<feature type="transmembrane region" description="Helical" evidence="9">
    <location>
        <begin position="7"/>
        <end position="25"/>
    </location>
</feature>
<comment type="subunit">
    <text evidence="9">Forms a complex with SecF. Part of the essential Sec protein translocation apparatus which comprises SecA, SecYEG and auxiliary proteins SecDF. Other proteins may also be involved.</text>
</comment>
<evidence type="ECO:0000256" key="4">
    <source>
        <dbReference type="ARBA" id="ARBA00022692"/>
    </source>
</evidence>
<dbReference type="Pfam" id="PF21760">
    <property type="entry name" value="SecD_1st"/>
    <property type="match status" value="1"/>
</dbReference>
<dbReference type="InterPro" id="IPR005665">
    <property type="entry name" value="SecF_bac"/>
</dbReference>
<sequence>MRIKNFFTIFITIILTTICLYYISYNIYSDNEKTLNLGLDLKGGTSMILDISEKDLLKKFSENSKNFIFLKALENADKKKKENPSTDYLSFFIHSFNKEIKNKRLNLSLSSPNLFGNKSNNEHIDSNSSDSEVEKFLRKKIELSIISIQNILRSRIDRFGIIQPNIQKIKNSNRILIELSGIKNVDRIKNILEKKAELHFFETYSFQEVISYFNTIKKLYGEKHNKIKKSFIDLLNFPLIKNSNSVGLVHIKYKKIISDFLNSSETINYLPYHLHNVKFFWGAKNLDNFFQLFAIKINDEETSSSLNGDMVTHAYKTFDSLNEKAIINIKMNQEGTKKWKIFTEKNVGKSIAIVLDNLVYAIPIVQSVIPNGISQIYGDFSIQESNDLINVLNTGELPTSVRIIQTDMIGPYLGKESIKKGILSFFIALFFIFIWMFFYYSIPGIYANIVLFFNIIFIFGILISINTVLTFPGIAGIILTLAMSMDANILIYEQIKENIKKNKENKLISINNSYTLQGALSSIIDGQITTLLCGIILFYFGIGPIRGFSTTLIIGILVSMFTSICLGRLFLEWHLKKYKKIFFEKKFFVLNFIQNIKYDFLSKRKWSYIISCLLIIISILSFFLKGFNLGLDFVGGRSYVILFDRKMVPEKISEILSKTFIENGKPSFPRVQTFGDENQLKIVTKYKIWEENNKTDEIILKKMFFALKTFLPINFEDFKNIKKNKSLGILSIEKIGPTVAVDITRKAFISIIISFIAIFAYVFMRFKKWQFGLGAIISLVHDSIIVLGFFSFFHEKIPILEIDQTFIASLLTIIGYSINDTVIVYDKIRKISKKTLFITKKIINQGICNSLTRTINTSLITLLVISIIFLFGGKILHSFMLSLFIGISIGTYSSIFIAPSIIYDCFNKKNIKK</sequence>
<dbReference type="NCBIfam" id="TIGR00966">
    <property type="entry name" value="transloc_SecF"/>
    <property type="match status" value="1"/>
</dbReference>
<comment type="similarity">
    <text evidence="10">Belongs to the SecD/SecF family. SecF subfamily.</text>
</comment>
<dbReference type="InterPro" id="IPR022813">
    <property type="entry name" value="SecD/SecF_arch_bac"/>
</dbReference>
<keyword evidence="2 9" id="KW-0813">Transport</keyword>
<dbReference type="HAMAP" id="MF_01464_B">
    <property type="entry name" value="SecF_B"/>
    <property type="match status" value="1"/>
</dbReference>
<keyword evidence="7 9" id="KW-0811">Translocation</keyword>
<feature type="domain" description="Protein export membrane protein SecD/SecF C-terminal" evidence="11">
    <location>
        <begin position="399"/>
        <end position="569"/>
    </location>
</feature>
<evidence type="ECO:0000256" key="2">
    <source>
        <dbReference type="ARBA" id="ARBA00022448"/>
    </source>
</evidence>
<dbReference type="SUPFAM" id="SSF82866">
    <property type="entry name" value="Multidrug efflux transporter AcrB transmembrane domain"/>
    <property type="match status" value="2"/>
</dbReference>
<keyword evidence="6 9" id="KW-1133">Transmembrane helix</keyword>
<accession>A0A224AKV1</accession>
<keyword evidence="15" id="KW-1185">Reference proteome</keyword>
<evidence type="ECO:0000256" key="9">
    <source>
        <dbReference type="HAMAP-Rule" id="MF_01463"/>
    </source>
</evidence>
<feature type="transmembrane region" description="Helical" evidence="9">
    <location>
        <begin position="883"/>
        <end position="906"/>
    </location>
</feature>
<dbReference type="Proteomes" id="UP000263619">
    <property type="component" value="Chromosome"/>
</dbReference>
<feature type="transmembrane region" description="Helical" evidence="9">
    <location>
        <begin position="421"/>
        <end position="438"/>
    </location>
</feature>
<keyword evidence="3 9" id="KW-1003">Cell membrane</keyword>
<dbReference type="Pfam" id="PF22599">
    <property type="entry name" value="SecDF_P1_head"/>
    <property type="match status" value="1"/>
</dbReference>
<organism evidence="14 15">
    <name type="scientific">Blattabacterium cuenoti STAT</name>
    <dbReference type="NCBI Taxonomy" id="1457030"/>
    <lineage>
        <taxon>Bacteria</taxon>
        <taxon>Pseudomonadati</taxon>
        <taxon>Bacteroidota</taxon>
        <taxon>Flavobacteriia</taxon>
        <taxon>Flavobacteriales</taxon>
        <taxon>Blattabacteriaceae</taxon>
        <taxon>Blattabacterium</taxon>
    </lineage>
</organism>
<dbReference type="Gene3D" id="3.30.70.3220">
    <property type="match status" value="1"/>
</dbReference>
<dbReference type="InterPro" id="IPR055344">
    <property type="entry name" value="SecD_SecF_C_bact"/>
</dbReference>